<name>A0ABX6AJK1_STRVD</name>
<organism evidence="2 3">
    <name type="scientific">Streptomyces viridosporus T7A</name>
    <dbReference type="NCBI Taxonomy" id="665577"/>
    <lineage>
        <taxon>Bacteria</taxon>
        <taxon>Bacillati</taxon>
        <taxon>Actinomycetota</taxon>
        <taxon>Actinomycetes</taxon>
        <taxon>Kitasatosporales</taxon>
        <taxon>Streptomycetaceae</taxon>
        <taxon>Streptomyces</taxon>
    </lineage>
</organism>
<keyword evidence="3" id="KW-1185">Reference proteome</keyword>
<reference evidence="2 3" key="1">
    <citation type="submission" date="2017-09" db="EMBL/GenBank/DDBJ databases">
        <authorList>
            <person name="Lee N."/>
            <person name="Cho B.-K."/>
        </authorList>
    </citation>
    <scope>NUCLEOTIDE SEQUENCE [LARGE SCALE GENOMIC DNA]</scope>
    <source>
        <strain evidence="2 3">ATCC 39115</strain>
    </source>
</reference>
<sequence length="150" mass="15886">MTEPVAERYGNDGGVGQPVGMRLNQYPADPGGAPGPVIGGQRDLASSPAQKKAAAKAIEEHLEPDTRKAGDRADEETGAAVKAFAAKDGHGWVTSAALKKAHKTWGEQVQNLMNRLGSEKEALRSTNILFQNNDFNVGLGIRKSSSLDGY</sequence>
<dbReference type="EMBL" id="CP023700">
    <property type="protein sequence ID" value="QEU88023.1"/>
    <property type="molecule type" value="Genomic_DNA"/>
</dbReference>
<feature type="region of interest" description="Disordered" evidence="1">
    <location>
        <begin position="1"/>
        <end position="77"/>
    </location>
</feature>
<accession>A0ABX6AJK1</accession>
<protein>
    <submittedName>
        <fullName evidence="2">Uncharacterized protein</fullName>
    </submittedName>
</protein>
<feature type="compositionally biased region" description="Basic and acidic residues" evidence="1">
    <location>
        <begin position="1"/>
        <end position="10"/>
    </location>
</feature>
<proteinExistence type="predicted"/>
<evidence type="ECO:0000313" key="3">
    <source>
        <dbReference type="Proteomes" id="UP000327143"/>
    </source>
</evidence>
<dbReference type="RefSeq" id="WP_004982720.1">
    <property type="nucleotide sequence ID" value="NZ_CP023700.1"/>
</dbReference>
<evidence type="ECO:0000313" key="2">
    <source>
        <dbReference type="EMBL" id="QEU88023.1"/>
    </source>
</evidence>
<dbReference type="Proteomes" id="UP000327143">
    <property type="component" value="Chromosome"/>
</dbReference>
<evidence type="ECO:0000256" key="1">
    <source>
        <dbReference type="SAM" id="MobiDB-lite"/>
    </source>
</evidence>
<gene>
    <name evidence="2" type="ORF">CP969_27520</name>
</gene>
<feature type="compositionally biased region" description="Basic and acidic residues" evidence="1">
    <location>
        <begin position="57"/>
        <end position="72"/>
    </location>
</feature>